<dbReference type="EMBL" id="CAXIEN010000036">
    <property type="protein sequence ID" value="CAL1268826.1"/>
    <property type="molecule type" value="Genomic_DNA"/>
</dbReference>
<reference evidence="1 2" key="1">
    <citation type="submission" date="2024-04" db="EMBL/GenBank/DDBJ databases">
        <authorList>
            <person name="Rising A."/>
            <person name="Reimegard J."/>
            <person name="Sonavane S."/>
            <person name="Akerstrom W."/>
            <person name="Nylinder S."/>
            <person name="Hedman E."/>
            <person name="Kallberg Y."/>
        </authorList>
    </citation>
    <scope>NUCLEOTIDE SEQUENCE [LARGE SCALE GENOMIC DNA]</scope>
</reference>
<name>A0AAV1ZEF6_9ARAC</name>
<gene>
    <name evidence="1" type="ORF">LARSCL_LOCUS4400</name>
</gene>
<protein>
    <submittedName>
        <fullName evidence="1">Uncharacterized protein</fullName>
    </submittedName>
</protein>
<feature type="non-terminal residue" evidence="1">
    <location>
        <position position="1"/>
    </location>
</feature>
<evidence type="ECO:0000313" key="2">
    <source>
        <dbReference type="Proteomes" id="UP001497382"/>
    </source>
</evidence>
<sequence>EELNESCRLQDDGSKYDVSFIVGTTKCKTNEVKYEDIADCELLNRQNIYEGCRTLLSRDKNGNYKRKGSASCFPIPNKQYEDALAEEEKKLQ</sequence>
<organism evidence="1 2">
    <name type="scientific">Larinioides sclopetarius</name>
    <dbReference type="NCBI Taxonomy" id="280406"/>
    <lineage>
        <taxon>Eukaryota</taxon>
        <taxon>Metazoa</taxon>
        <taxon>Ecdysozoa</taxon>
        <taxon>Arthropoda</taxon>
        <taxon>Chelicerata</taxon>
        <taxon>Arachnida</taxon>
        <taxon>Araneae</taxon>
        <taxon>Araneomorphae</taxon>
        <taxon>Entelegynae</taxon>
        <taxon>Araneoidea</taxon>
        <taxon>Araneidae</taxon>
        <taxon>Larinioides</taxon>
    </lineage>
</organism>
<comment type="caution">
    <text evidence="1">The sequence shown here is derived from an EMBL/GenBank/DDBJ whole genome shotgun (WGS) entry which is preliminary data.</text>
</comment>
<proteinExistence type="predicted"/>
<evidence type="ECO:0000313" key="1">
    <source>
        <dbReference type="EMBL" id="CAL1268826.1"/>
    </source>
</evidence>
<dbReference type="Proteomes" id="UP001497382">
    <property type="component" value="Unassembled WGS sequence"/>
</dbReference>
<dbReference type="AlphaFoldDB" id="A0AAV1ZEF6"/>
<accession>A0AAV1ZEF6</accession>
<keyword evidence="2" id="KW-1185">Reference proteome</keyword>